<organism evidence="5 6">
    <name type="scientific">Panicum miliaceum</name>
    <name type="common">Proso millet</name>
    <name type="synonym">Broomcorn millet</name>
    <dbReference type="NCBI Taxonomy" id="4540"/>
    <lineage>
        <taxon>Eukaryota</taxon>
        <taxon>Viridiplantae</taxon>
        <taxon>Streptophyta</taxon>
        <taxon>Embryophyta</taxon>
        <taxon>Tracheophyta</taxon>
        <taxon>Spermatophyta</taxon>
        <taxon>Magnoliopsida</taxon>
        <taxon>Liliopsida</taxon>
        <taxon>Poales</taxon>
        <taxon>Poaceae</taxon>
        <taxon>PACMAD clade</taxon>
        <taxon>Panicoideae</taxon>
        <taxon>Panicodae</taxon>
        <taxon>Paniceae</taxon>
        <taxon>Panicinae</taxon>
        <taxon>Panicum</taxon>
        <taxon>Panicum sect. Panicum</taxon>
    </lineage>
</organism>
<dbReference type="STRING" id="4540.A0A3L6S783"/>
<dbReference type="Gene3D" id="3.30.230.20">
    <property type="entry name" value="lpxc deacetylase, domain 1"/>
    <property type="match status" value="1"/>
</dbReference>
<evidence type="ECO:0000256" key="1">
    <source>
        <dbReference type="ARBA" id="ARBA00004123"/>
    </source>
</evidence>
<comment type="subcellular location">
    <subcellularLocation>
        <location evidence="1">Nucleus</location>
    </subcellularLocation>
</comment>
<accession>A0A3L6S783</accession>
<evidence type="ECO:0000256" key="3">
    <source>
        <dbReference type="ARBA" id="ARBA00023242"/>
    </source>
</evidence>
<dbReference type="OrthoDB" id="338970at2759"/>
<protein>
    <recommendedName>
        <fullName evidence="4">Nucleoporin Nup133/Nup155-like C-terminal domain-containing protein</fullName>
    </recommendedName>
</protein>
<dbReference type="GO" id="GO:0006405">
    <property type="term" value="P:RNA export from nucleus"/>
    <property type="evidence" value="ECO:0007669"/>
    <property type="project" value="TreeGrafter"/>
</dbReference>
<dbReference type="GO" id="GO:0016020">
    <property type="term" value="C:membrane"/>
    <property type="evidence" value="ECO:0007669"/>
    <property type="project" value="GOC"/>
</dbReference>
<dbReference type="AlphaFoldDB" id="A0A3L6S783"/>
<gene>
    <name evidence="5" type="ORF">C2845_PM02G33040</name>
</gene>
<dbReference type="PANTHER" id="PTHR10350:SF6">
    <property type="entry name" value="NUCLEAR PORE COMPLEX PROTEIN NUP155"/>
    <property type="match status" value="1"/>
</dbReference>
<dbReference type="GO" id="GO:0000972">
    <property type="term" value="P:transcription-dependent tethering of RNA polymerase II gene DNA at nuclear periphery"/>
    <property type="evidence" value="ECO:0007669"/>
    <property type="project" value="TreeGrafter"/>
</dbReference>
<sequence length="299" mass="32734">MHAGIHSSARFTAKLIPTHAGEGRYSLVDGEEARVAAEVGNAEQRRRPTGPNGEHLLSALETLGVDNCRVEASGGGEHNTYWNPGTNISEMQCFRPKAQASLLIHLEILLIVVRWICLETNLQCLASRCKSNKNWISWQRGLKNIPSSSESPSDPFPCDNILADAETANAAKDKAKKLSLNLKSITQLYNDYAVPFNLWEVCLEILSFADYSGDADSKIVQEIWARLLDQALTRGGVAEACSVVKRDRLSSGEELVGDDLPRALGACKGLPEPVFAVYDQLLSNGAIMPSLNLKLCRSW</sequence>
<evidence type="ECO:0000313" key="6">
    <source>
        <dbReference type="Proteomes" id="UP000275267"/>
    </source>
</evidence>
<proteinExistence type="predicted"/>
<reference evidence="6" key="1">
    <citation type="journal article" date="2019" name="Nat. Commun.">
        <title>The genome of broomcorn millet.</title>
        <authorList>
            <person name="Zou C."/>
            <person name="Miki D."/>
            <person name="Li D."/>
            <person name="Tang Q."/>
            <person name="Xiao L."/>
            <person name="Rajput S."/>
            <person name="Deng P."/>
            <person name="Jia W."/>
            <person name="Huang R."/>
            <person name="Zhang M."/>
            <person name="Sun Y."/>
            <person name="Hu J."/>
            <person name="Fu X."/>
            <person name="Schnable P.S."/>
            <person name="Li F."/>
            <person name="Zhang H."/>
            <person name="Feng B."/>
            <person name="Zhu X."/>
            <person name="Liu R."/>
            <person name="Schnable J.C."/>
            <person name="Zhu J.-K."/>
            <person name="Zhang H."/>
        </authorList>
    </citation>
    <scope>NUCLEOTIDE SEQUENCE [LARGE SCALE GENOMIC DNA]</scope>
</reference>
<evidence type="ECO:0000259" key="4">
    <source>
        <dbReference type="Pfam" id="PF03177"/>
    </source>
</evidence>
<dbReference type="InterPro" id="IPR015870">
    <property type="entry name" value="UDP-acyl_N-AcGlcN_deAcase_N"/>
</dbReference>
<dbReference type="InterPro" id="IPR007187">
    <property type="entry name" value="Nucleoporin_Nup133/Nup155_C"/>
</dbReference>
<evidence type="ECO:0000313" key="5">
    <source>
        <dbReference type="EMBL" id="RLN16494.1"/>
    </source>
</evidence>
<dbReference type="EMBL" id="PQIB02000005">
    <property type="protein sequence ID" value="RLN16494.1"/>
    <property type="molecule type" value="Genomic_DNA"/>
</dbReference>
<feature type="domain" description="Nucleoporin Nup133/Nup155-like C-terminal" evidence="4">
    <location>
        <begin position="159"/>
        <end position="232"/>
    </location>
</feature>
<keyword evidence="6" id="KW-1185">Reference proteome</keyword>
<dbReference type="Gene3D" id="1.20.120.1050">
    <property type="match status" value="1"/>
</dbReference>
<dbReference type="Proteomes" id="UP000275267">
    <property type="component" value="Unassembled WGS sequence"/>
</dbReference>
<dbReference type="PANTHER" id="PTHR10350">
    <property type="entry name" value="NUCLEAR PORE COMPLEX PROTEIN NUP155"/>
    <property type="match status" value="1"/>
</dbReference>
<comment type="caution">
    <text evidence="5">The sequence shown here is derived from an EMBL/GenBank/DDBJ whole genome shotgun (WGS) entry which is preliminary data.</text>
</comment>
<keyword evidence="3" id="KW-0539">Nucleus</keyword>
<name>A0A3L6S783_PANMI</name>
<dbReference type="GO" id="GO:0036228">
    <property type="term" value="P:protein localization to nuclear inner membrane"/>
    <property type="evidence" value="ECO:0007669"/>
    <property type="project" value="TreeGrafter"/>
</dbReference>
<evidence type="ECO:0000256" key="2">
    <source>
        <dbReference type="ARBA" id="ARBA00022448"/>
    </source>
</evidence>
<dbReference type="GO" id="GO:0009245">
    <property type="term" value="P:lipid A biosynthetic process"/>
    <property type="evidence" value="ECO:0007669"/>
    <property type="project" value="InterPro"/>
</dbReference>
<dbReference type="GO" id="GO:0044611">
    <property type="term" value="C:nuclear pore inner ring"/>
    <property type="evidence" value="ECO:0007669"/>
    <property type="project" value="TreeGrafter"/>
</dbReference>
<dbReference type="GO" id="GO:0006606">
    <property type="term" value="P:protein import into nucleus"/>
    <property type="evidence" value="ECO:0007669"/>
    <property type="project" value="TreeGrafter"/>
</dbReference>
<dbReference type="GO" id="GO:0103117">
    <property type="term" value="F:UDP-3-O-acyl-N-acetylglucosamine deacetylase activity"/>
    <property type="evidence" value="ECO:0007669"/>
    <property type="project" value="InterPro"/>
</dbReference>
<dbReference type="InterPro" id="IPR004870">
    <property type="entry name" value="Nucleoporin_Nup155"/>
</dbReference>
<dbReference type="Pfam" id="PF03177">
    <property type="entry name" value="Nucleoporin_C"/>
    <property type="match status" value="1"/>
</dbReference>
<dbReference type="GO" id="GO:0017056">
    <property type="term" value="F:structural constituent of nuclear pore"/>
    <property type="evidence" value="ECO:0007669"/>
    <property type="project" value="InterPro"/>
</dbReference>
<keyword evidence="2" id="KW-0813">Transport</keyword>